<evidence type="ECO:0000256" key="1">
    <source>
        <dbReference type="ARBA" id="ARBA00022801"/>
    </source>
</evidence>
<dbReference type="STRING" id="2064.TR51_28705"/>
<dbReference type="Gene3D" id="3.40.50.850">
    <property type="entry name" value="Isochorismatase-like"/>
    <property type="match status" value="1"/>
</dbReference>
<dbReference type="Proteomes" id="UP000032066">
    <property type="component" value="Unassembled WGS sequence"/>
</dbReference>
<evidence type="ECO:0000313" key="4">
    <source>
        <dbReference type="Proteomes" id="UP000032066"/>
    </source>
</evidence>
<evidence type="ECO:0000259" key="2">
    <source>
        <dbReference type="Pfam" id="PF00857"/>
    </source>
</evidence>
<protein>
    <submittedName>
        <fullName evidence="3">Isochorismatase</fullName>
    </submittedName>
</protein>
<name>A0A0D0PK16_KITGR</name>
<dbReference type="AlphaFoldDB" id="A0A0D0PK16"/>
<keyword evidence="1" id="KW-0378">Hydrolase</keyword>
<dbReference type="CDD" id="cd00431">
    <property type="entry name" value="cysteine_hydrolases"/>
    <property type="match status" value="1"/>
</dbReference>
<evidence type="ECO:0000313" key="3">
    <source>
        <dbReference type="EMBL" id="KIQ62879.1"/>
    </source>
</evidence>
<dbReference type="RefSeq" id="WP_235438040.1">
    <property type="nucleotide sequence ID" value="NZ_JXZB01000004.1"/>
</dbReference>
<dbReference type="GO" id="GO:0016787">
    <property type="term" value="F:hydrolase activity"/>
    <property type="evidence" value="ECO:0007669"/>
    <property type="project" value="UniProtKB-KW"/>
</dbReference>
<reference evidence="3 4" key="1">
    <citation type="submission" date="2015-02" db="EMBL/GenBank/DDBJ databases">
        <title>Draft genome sequence of Kitasatospora griseola MF730-N6, a bafilomycin, terpentecin and satosporin producer.</title>
        <authorList>
            <person name="Arens J.C."/>
            <person name="Haltli B."/>
            <person name="Kerr R.G."/>
        </authorList>
    </citation>
    <scope>NUCLEOTIDE SEQUENCE [LARGE SCALE GENOMIC DNA]</scope>
    <source>
        <strain evidence="3 4">MF730-N6</strain>
    </source>
</reference>
<proteinExistence type="predicted"/>
<dbReference type="InterPro" id="IPR050272">
    <property type="entry name" value="Isochorismatase-like_hydrls"/>
</dbReference>
<dbReference type="SUPFAM" id="SSF52499">
    <property type="entry name" value="Isochorismatase-like hydrolases"/>
    <property type="match status" value="1"/>
</dbReference>
<organism evidence="3 4">
    <name type="scientific">Kitasatospora griseola</name>
    <name type="common">Streptomyces griseolosporeus</name>
    <dbReference type="NCBI Taxonomy" id="2064"/>
    <lineage>
        <taxon>Bacteria</taxon>
        <taxon>Bacillati</taxon>
        <taxon>Actinomycetota</taxon>
        <taxon>Actinomycetes</taxon>
        <taxon>Kitasatosporales</taxon>
        <taxon>Streptomycetaceae</taxon>
        <taxon>Kitasatospora</taxon>
    </lineage>
</organism>
<accession>A0A0D0PK16</accession>
<comment type="caution">
    <text evidence="3">The sequence shown here is derived from an EMBL/GenBank/DDBJ whole genome shotgun (WGS) entry which is preliminary data.</text>
</comment>
<dbReference type="InterPro" id="IPR000868">
    <property type="entry name" value="Isochorismatase-like_dom"/>
</dbReference>
<dbReference type="EMBL" id="JXZB01000004">
    <property type="protein sequence ID" value="KIQ62879.1"/>
    <property type="molecule type" value="Genomic_DNA"/>
</dbReference>
<gene>
    <name evidence="3" type="ORF">TR51_28705</name>
</gene>
<dbReference type="PATRIC" id="fig|2064.6.peg.6097"/>
<dbReference type="PANTHER" id="PTHR43540">
    <property type="entry name" value="PEROXYUREIDOACRYLATE/UREIDOACRYLATE AMIDOHYDROLASE-RELATED"/>
    <property type="match status" value="1"/>
</dbReference>
<dbReference type="InterPro" id="IPR036380">
    <property type="entry name" value="Isochorismatase-like_sf"/>
</dbReference>
<feature type="domain" description="Isochorismatase-like" evidence="2">
    <location>
        <begin position="4"/>
        <end position="177"/>
    </location>
</feature>
<sequence>MRNTALLLLDCQPAVLSALPDAGPLLDLLERTVAATRARGGTVVHVRTAFTEDDWAAVPAGNAVFAAVARHRALHHEDPATAFHPQLAPCEGDLVARKTRVSALSGTDLDRRLRARGIDTLIIAGLTTGGAVLSTALDASDRDYRLHVLSDGTADPDPEVHALVLHRVLPPRAEPVTFAELFDH</sequence>
<keyword evidence="4" id="KW-1185">Reference proteome</keyword>
<dbReference type="Pfam" id="PF00857">
    <property type="entry name" value="Isochorismatase"/>
    <property type="match status" value="1"/>
</dbReference>